<sequence>MEEKIKEIKKILKKMLSESRLKHIMGVAYTAKMLADKYNIEEERVEIAALGHDLFRDVKPYKFLKIARVYGIDISYVEKKHPILLHGKIAAEYLKREYNIPEDVYEAIYYHTSGYKFFGTVGKIIFISDSIEPTREYENVEYYRELAFYNLEKAYKEILKNKVIYALKKNHFLLPDTVEAWNYNI</sequence>
<evidence type="ECO:0000256" key="4">
    <source>
        <dbReference type="ARBA" id="ARBA00022801"/>
    </source>
</evidence>
<dbReference type="SUPFAM" id="SSF109604">
    <property type="entry name" value="HD-domain/PDEase-like"/>
    <property type="match status" value="1"/>
</dbReference>
<keyword evidence="4 8" id="KW-0378">Hydrolase</keyword>
<dbReference type="GO" id="GO:0008803">
    <property type="term" value="F:bis(5'-nucleosyl)-tetraphosphatase (symmetrical) activity"/>
    <property type="evidence" value="ECO:0007669"/>
    <property type="project" value="UniProtKB-EC"/>
</dbReference>
<reference evidence="8 9" key="1">
    <citation type="submission" date="2021-02" db="EMBL/GenBank/DDBJ databases">
        <title>Characterization of Marinitoga sp. nov. str. BP5-C20A.</title>
        <authorList>
            <person name="Erauso G."/>
            <person name="Postec A."/>
        </authorList>
    </citation>
    <scope>NUCLEOTIDE SEQUENCE [LARGE SCALE GENOMIC DNA]</scope>
    <source>
        <strain evidence="8 9">BP5-C20A</strain>
    </source>
</reference>
<dbReference type="EC" id="3.6.1.41" evidence="1"/>
<evidence type="ECO:0000259" key="7">
    <source>
        <dbReference type="SMART" id="SM00471"/>
    </source>
</evidence>
<dbReference type="NCBIfam" id="TIGR00488">
    <property type="entry name" value="bis(5'-nucleosyl)-tetraphosphatase (symmetrical) YqeK"/>
    <property type="match status" value="1"/>
</dbReference>
<dbReference type="RefSeq" id="WP_280999804.1">
    <property type="nucleotide sequence ID" value="NZ_CP069362.1"/>
</dbReference>
<accession>A0ABY8PRZ5</accession>
<dbReference type="Pfam" id="PF01966">
    <property type="entry name" value="HD"/>
    <property type="match status" value="1"/>
</dbReference>
<keyword evidence="5" id="KW-0408">Iron</keyword>
<dbReference type="PANTHER" id="PTHR35795:SF1">
    <property type="entry name" value="BIS(5'-NUCLEOSYL)-TETRAPHOSPHATASE, SYMMETRICAL"/>
    <property type="match status" value="1"/>
</dbReference>
<keyword evidence="2" id="KW-0479">Metal-binding</keyword>
<gene>
    <name evidence="8" type="primary">yqeK</name>
    <name evidence="8" type="ORF">JRV97_02270</name>
</gene>
<dbReference type="InterPro" id="IPR006674">
    <property type="entry name" value="HD_domain"/>
</dbReference>
<evidence type="ECO:0000256" key="5">
    <source>
        <dbReference type="ARBA" id="ARBA00023004"/>
    </source>
</evidence>
<dbReference type="Gene3D" id="1.10.3210.10">
    <property type="entry name" value="Hypothetical protein af1432"/>
    <property type="match status" value="1"/>
</dbReference>
<comment type="catalytic activity">
    <reaction evidence="6">
        <text>P(1),P(4)-bis(5'-adenosyl) tetraphosphate + H2O = 2 ADP + 2 H(+)</text>
        <dbReference type="Rhea" id="RHEA:24252"/>
        <dbReference type="ChEBI" id="CHEBI:15377"/>
        <dbReference type="ChEBI" id="CHEBI:15378"/>
        <dbReference type="ChEBI" id="CHEBI:58141"/>
        <dbReference type="ChEBI" id="CHEBI:456216"/>
        <dbReference type="EC" id="3.6.1.41"/>
    </reaction>
</comment>
<proteinExistence type="predicted"/>
<dbReference type="CDD" id="cd00077">
    <property type="entry name" value="HDc"/>
    <property type="match status" value="1"/>
</dbReference>
<dbReference type="Proteomes" id="UP001232493">
    <property type="component" value="Chromosome"/>
</dbReference>
<evidence type="ECO:0000256" key="1">
    <source>
        <dbReference type="ARBA" id="ARBA00012506"/>
    </source>
</evidence>
<dbReference type="EMBL" id="CP069362">
    <property type="protein sequence ID" value="WGS65403.1"/>
    <property type="molecule type" value="Genomic_DNA"/>
</dbReference>
<feature type="domain" description="HD/PDEase" evidence="7">
    <location>
        <begin position="16"/>
        <end position="143"/>
    </location>
</feature>
<protein>
    <recommendedName>
        <fullName evidence="1">bis(5'-nucleosyl)-tetraphosphatase (symmetrical)</fullName>
        <ecNumber evidence="1">3.6.1.41</ecNumber>
    </recommendedName>
</protein>
<evidence type="ECO:0000313" key="8">
    <source>
        <dbReference type="EMBL" id="WGS65403.1"/>
    </source>
</evidence>
<dbReference type="InterPro" id="IPR051094">
    <property type="entry name" value="Diverse_Catalytic_Enzymes"/>
</dbReference>
<evidence type="ECO:0000256" key="6">
    <source>
        <dbReference type="ARBA" id="ARBA00049417"/>
    </source>
</evidence>
<evidence type="ECO:0000256" key="3">
    <source>
        <dbReference type="ARBA" id="ARBA00022741"/>
    </source>
</evidence>
<keyword evidence="9" id="KW-1185">Reference proteome</keyword>
<dbReference type="SMART" id="SM00471">
    <property type="entry name" value="HDc"/>
    <property type="match status" value="1"/>
</dbReference>
<organism evidence="8 9">
    <name type="scientific">Marinitoga aeolica</name>
    <dbReference type="NCBI Taxonomy" id="2809031"/>
    <lineage>
        <taxon>Bacteria</taxon>
        <taxon>Thermotogati</taxon>
        <taxon>Thermotogota</taxon>
        <taxon>Thermotogae</taxon>
        <taxon>Petrotogales</taxon>
        <taxon>Petrotogaceae</taxon>
        <taxon>Marinitoga</taxon>
    </lineage>
</organism>
<dbReference type="InterPro" id="IPR003607">
    <property type="entry name" value="HD/PDEase_dom"/>
</dbReference>
<evidence type="ECO:0000256" key="2">
    <source>
        <dbReference type="ARBA" id="ARBA00022723"/>
    </source>
</evidence>
<keyword evidence="3" id="KW-0547">Nucleotide-binding</keyword>
<name>A0ABY8PRZ5_9BACT</name>
<dbReference type="PANTHER" id="PTHR35795">
    <property type="entry name" value="SLR1885 PROTEIN"/>
    <property type="match status" value="1"/>
</dbReference>
<dbReference type="InterPro" id="IPR005249">
    <property type="entry name" value="YqeK"/>
</dbReference>
<evidence type="ECO:0000313" key="9">
    <source>
        <dbReference type="Proteomes" id="UP001232493"/>
    </source>
</evidence>